<feature type="domain" description="AB hydrolase-1" evidence="2">
    <location>
        <begin position="36"/>
        <end position="286"/>
    </location>
</feature>
<accession>A0A545VKG7</accession>
<dbReference type="PANTHER" id="PTHR47751:SF1">
    <property type="entry name" value="SUPERFAMILY HYDROLASE, PUTATIVE (AFU_ORTHOLOGUE AFUA_2G16580)-RELATED"/>
    <property type="match status" value="1"/>
</dbReference>
<evidence type="ECO:0000313" key="4">
    <source>
        <dbReference type="Proteomes" id="UP000315783"/>
    </source>
</evidence>
<gene>
    <name evidence="3" type="ORF">IF1G_11296</name>
</gene>
<comment type="caution">
    <text evidence="3">The sequence shown here is derived from an EMBL/GenBank/DDBJ whole genome shotgun (WGS) entry which is preliminary data.</text>
</comment>
<dbReference type="InterPro" id="IPR000073">
    <property type="entry name" value="AB_hydrolase_1"/>
</dbReference>
<dbReference type="Gene3D" id="3.40.50.1820">
    <property type="entry name" value="alpha/beta hydrolase"/>
    <property type="match status" value="1"/>
</dbReference>
<proteinExistence type="inferred from homology"/>
<dbReference type="Pfam" id="PF12697">
    <property type="entry name" value="Abhydrolase_6"/>
    <property type="match status" value="1"/>
</dbReference>
<dbReference type="EMBL" id="SPUK01000041">
    <property type="protein sequence ID" value="TQV90043.1"/>
    <property type="molecule type" value="Genomic_DNA"/>
</dbReference>
<reference evidence="3 4" key="1">
    <citation type="journal article" date="2019" name="Appl. Microbiol. Biotechnol.">
        <title>Genome sequence of Isaria javanica and comparative genome analysis insights into family S53 peptidase evolution in fungal entomopathogens.</title>
        <authorList>
            <person name="Lin R."/>
            <person name="Zhang X."/>
            <person name="Xin B."/>
            <person name="Zou M."/>
            <person name="Gao Y."/>
            <person name="Qin F."/>
            <person name="Hu Q."/>
            <person name="Xie B."/>
            <person name="Cheng X."/>
        </authorList>
    </citation>
    <scope>NUCLEOTIDE SEQUENCE [LARGE SCALE GENOMIC DNA]</scope>
    <source>
        <strain evidence="3 4">IJ1G</strain>
    </source>
</reference>
<dbReference type="SUPFAM" id="SSF53474">
    <property type="entry name" value="alpha/beta-Hydrolases"/>
    <property type="match status" value="1"/>
</dbReference>
<keyword evidence="4" id="KW-1185">Reference proteome</keyword>
<dbReference type="InterPro" id="IPR029058">
    <property type="entry name" value="AB_hydrolase_fold"/>
</dbReference>
<protein>
    <submittedName>
        <fullName evidence="3">X-Pro dipeptidyl-peptidase (S15 family) protein</fullName>
    </submittedName>
</protein>
<comment type="similarity">
    <text evidence="1">Belongs to the polyketide transferase af380 family.</text>
</comment>
<name>A0A545VKG7_9HYPO</name>
<evidence type="ECO:0000256" key="1">
    <source>
        <dbReference type="ARBA" id="ARBA00029464"/>
    </source>
</evidence>
<dbReference type="Gene3D" id="1.10.10.800">
    <property type="match status" value="1"/>
</dbReference>
<dbReference type="Proteomes" id="UP000315783">
    <property type="component" value="Unassembled WGS sequence"/>
</dbReference>
<dbReference type="PANTHER" id="PTHR47751">
    <property type="entry name" value="SUPERFAMILY HYDROLASE, PUTATIVE (AFU_ORTHOLOGUE AFUA_2G16580)-RELATED"/>
    <property type="match status" value="1"/>
</dbReference>
<evidence type="ECO:0000259" key="2">
    <source>
        <dbReference type="Pfam" id="PF12697"/>
    </source>
</evidence>
<organism evidence="3 4">
    <name type="scientific">Cordyceps javanica</name>
    <dbReference type="NCBI Taxonomy" id="43265"/>
    <lineage>
        <taxon>Eukaryota</taxon>
        <taxon>Fungi</taxon>
        <taxon>Dikarya</taxon>
        <taxon>Ascomycota</taxon>
        <taxon>Pezizomycotina</taxon>
        <taxon>Sordariomycetes</taxon>
        <taxon>Hypocreomycetidae</taxon>
        <taxon>Hypocreales</taxon>
        <taxon>Cordycipitaceae</taxon>
        <taxon>Cordyceps</taxon>
    </lineage>
</organism>
<dbReference type="InterPro" id="IPR051411">
    <property type="entry name" value="Polyketide_trans_af380"/>
</dbReference>
<dbReference type="OrthoDB" id="2498029at2759"/>
<dbReference type="STRING" id="43265.A0A545VKG7"/>
<evidence type="ECO:0000313" key="3">
    <source>
        <dbReference type="EMBL" id="TQV90043.1"/>
    </source>
</evidence>
<dbReference type="AlphaFoldDB" id="A0A545VKG7"/>
<sequence length="304" mass="32938">MSTPENVSFKSQGLKIAAHLYRPVPGSPDRKGAAVVIAHPWTSIKEQSPANYARVLSQAGFYCLCPDAGYQGESEGEPRGLEDPYQRVEDIKNAVTFLVGHADVSSDRIGALGICAAGGYVPFAAQTDTRIRAVGTSAAVCVGTMARRGFDQDSSSLEALRSQLGAAAASRNSDVGAGAPVPLVDMLPPSLEAAPRDLPESFRDLTSYYKTDRGRNLAANQTHPRGWDLMANFDALRHNDMISPRPLLMITGTKAATRWYSEDGVANAKEPKELYVIEDKTHADLYDRIDEAGKKLVEFYGQYL</sequence>